<dbReference type="Gene3D" id="3.10.20.90">
    <property type="entry name" value="Phosphatidylinositol 3-kinase Catalytic Subunit, Chain A, domain 1"/>
    <property type="match status" value="1"/>
</dbReference>
<protein>
    <recommendedName>
        <fullName evidence="1">Ubiquitin-like domain-containing protein</fullName>
    </recommendedName>
</protein>
<organism evidence="2 3">
    <name type="scientific">Saitozyma podzolica</name>
    <dbReference type="NCBI Taxonomy" id="1890683"/>
    <lineage>
        <taxon>Eukaryota</taxon>
        <taxon>Fungi</taxon>
        <taxon>Dikarya</taxon>
        <taxon>Basidiomycota</taxon>
        <taxon>Agaricomycotina</taxon>
        <taxon>Tremellomycetes</taxon>
        <taxon>Tremellales</taxon>
        <taxon>Trimorphomycetaceae</taxon>
        <taxon>Saitozyma</taxon>
    </lineage>
</organism>
<name>A0A427YH87_9TREE</name>
<dbReference type="OrthoDB" id="442921at2759"/>
<reference evidence="2 3" key="1">
    <citation type="submission" date="2018-11" db="EMBL/GenBank/DDBJ databases">
        <title>Genome sequence of Saitozyma podzolica DSM 27192.</title>
        <authorList>
            <person name="Aliyu H."/>
            <person name="Gorte O."/>
            <person name="Ochsenreither K."/>
        </authorList>
    </citation>
    <scope>NUCLEOTIDE SEQUENCE [LARGE SCALE GENOMIC DNA]</scope>
    <source>
        <strain evidence="2 3">DSM 27192</strain>
    </source>
</reference>
<sequence length="58" mass="6363">MSPAALLPPTPHLALHFTSHLGSAFSLLFDGKRIMDEETAQDLDLEEGDAIEVLLERC</sequence>
<dbReference type="InterPro" id="IPR029071">
    <property type="entry name" value="Ubiquitin-like_domsf"/>
</dbReference>
<dbReference type="InterPro" id="IPR022617">
    <property type="entry name" value="Rad60/SUMO-like_dom"/>
</dbReference>
<keyword evidence="3" id="KW-1185">Reference proteome</keyword>
<dbReference type="AlphaFoldDB" id="A0A427YH87"/>
<accession>A0A427YH87</accession>
<evidence type="ECO:0000259" key="1">
    <source>
        <dbReference type="PROSITE" id="PS50053"/>
    </source>
</evidence>
<evidence type="ECO:0000313" key="2">
    <source>
        <dbReference type="EMBL" id="RSH90397.1"/>
    </source>
</evidence>
<evidence type="ECO:0000313" key="3">
    <source>
        <dbReference type="Proteomes" id="UP000279259"/>
    </source>
</evidence>
<dbReference type="EMBL" id="RSCD01000010">
    <property type="protein sequence ID" value="RSH90397.1"/>
    <property type="molecule type" value="Genomic_DNA"/>
</dbReference>
<dbReference type="PROSITE" id="PS50053">
    <property type="entry name" value="UBIQUITIN_2"/>
    <property type="match status" value="1"/>
</dbReference>
<comment type="caution">
    <text evidence="2">The sequence shown here is derived from an EMBL/GenBank/DDBJ whole genome shotgun (WGS) entry which is preliminary data.</text>
</comment>
<gene>
    <name evidence="2" type="ORF">EHS25_001002</name>
</gene>
<dbReference type="Proteomes" id="UP000279259">
    <property type="component" value="Unassembled WGS sequence"/>
</dbReference>
<proteinExistence type="predicted"/>
<dbReference type="SUPFAM" id="SSF54236">
    <property type="entry name" value="Ubiquitin-like"/>
    <property type="match status" value="1"/>
</dbReference>
<feature type="domain" description="Ubiquitin-like" evidence="1">
    <location>
        <begin position="27"/>
        <end position="58"/>
    </location>
</feature>
<dbReference type="Pfam" id="PF11976">
    <property type="entry name" value="Rad60-SLD"/>
    <property type="match status" value="1"/>
</dbReference>
<dbReference type="InterPro" id="IPR000626">
    <property type="entry name" value="Ubiquitin-like_dom"/>
</dbReference>